<sequence length="186" mass="19493">MTDKRLEQFDQAGAAIESVLAEVKTAQLDQPTPCTDWSVRQLANHVVTGNLMFTGMITGGAPADGGADHVGDDPLGAFQKTFALLRAAFAADGVLERTFPTPMGERPAARLVTTRVVEMSLHGWDLAKATGQVIDLPPAVVETALGALSAMLPADRSGMPFGSEQQVPADTSPADRLAAFAGRHIA</sequence>
<dbReference type="InterPro" id="IPR017517">
    <property type="entry name" value="Maleyloyr_isom"/>
</dbReference>
<evidence type="ECO:0000313" key="2">
    <source>
        <dbReference type="EMBL" id="MBO0514505.1"/>
    </source>
</evidence>
<dbReference type="GO" id="GO:0046872">
    <property type="term" value="F:metal ion binding"/>
    <property type="evidence" value="ECO:0007669"/>
    <property type="project" value="InterPro"/>
</dbReference>
<comment type="caution">
    <text evidence="2">The sequence shown here is derived from an EMBL/GenBank/DDBJ whole genome shotgun (WGS) entry which is preliminary data.</text>
</comment>
<dbReference type="Gene3D" id="1.20.120.450">
    <property type="entry name" value="dinb family like domain"/>
    <property type="match status" value="1"/>
</dbReference>
<organism evidence="2 3">
    <name type="scientific">Streptomyces beijiangensis</name>
    <dbReference type="NCBI Taxonomy" id="163361"/>
    <lineage>
        <taxon>Bacteria</taxon>
        <taxon>Bacillati</taxon>
        <taxon>Actinomycetota</taxon>
        <taxon>Actinomycetes</taxon>
        <taxon>Kitasatosporales</taxon>
        <taxon>Streptomycetaceae</taxon>
        <taxon>Streptomyces</taxon>
    </lineage>
</organism>
<proteinExistence type="predicted"/>
<dbReference type="SUPFAM" id="SSF109854">
    <property type="entry name" value="DinB/YfiT-like putative metalloenzymes"/>
    <property type="match status" value="1"/>
</dbReference>
<dbReference type="Pfam" id="PF11716">
    <property type="entry name" value="MDMPI_N"/>
    <property type="match status" value="1"/>
</dbReference>
<keyword evidence="3" id="KW-1185">Reference proteome</keyword>
<dbReference type="AlphaFoldDB" id="A0A939JJQ4"/>
<dbReference type="Proteomes" id="UP000664167">
    <property type="component" value="Unassembled WGS sequence"/>
</dbReference>
<name>A0A939JJQ4_9ACTN</name>
<evidence type="ECO:0000313" key="3">
    <source>
        <dbReference type="Proteomes" id="UP000664167"/>
    </source>
</evidence>
<protein>
    <submittedName>
        <fullName evidence="2">TIGR03086 family protein</fullName>
    </submittedName>
</protein>
<dbReference type="RefSeq" id="WP_206963904.1">
    <property type="nucleotide sequence ID" value="NZ_BAAAJJ010000030.1"/>
</dbReference>
<dbReference type="NCBIfam" id="TIGR03083">
    <property type="entry name" value="maleylpyruvate isomerase family mycothiol-dependent enzyme"/>
    <property type="match status" value="1"/>
</dbReference>
<dbReference type="NCBIfam" id="TIGR03086">
    <property type="entry name" value="TIGR03086 family metal-binding protein"/>
    <property type="match status" value="1"/>
</dbReference>
<evidence type="ECO:0000259" key="1">
    <source>
        <dbReference type="Pfam" id="PF11716"/>
    </source>
</evidence>
<dbReference type="InterPro" id="IPR017520">
    <property type="entry name" value="CHP03086"/>
</dbReference>
<dbReference type="InterPro" id="IPR024344">
    <property type="entry name" value="MDMPI_metal-binding"/>
</dbReference>
<gene>
    <name evidence="2" type="ORF">J0695_22310</name>
</gene>
<dbReference type="InterPro" id="IPR034660">
    <property type="entry name" value="DinB/YfiT-like"/>
</dbReference>
<reference evidence="2" key="1">
    <citation type="submission" date="2021-03" db="EMBL/GenBank/DDBJ databases">
        <title>Streptomyces poriferae sp. nov., a novel marine sponge-derived Actinobacteria species with anti-MRSA activity.</title>
        <authorList>
            <person name="Sandoval-Powers M."/>
            <person name="Kralova S."/>
            <person name="Nguyen G.-S."/>
            <person name="Fawwal D."/>
            <person name="Degnes K."/>
            <person name="Klinkenberg G."/>
            <person name="Sletta H."/>
            <person name="Wentzel A."/>
            <person name="Liles M.R."/>
        </authorList>
    </citation>
    <scope>NUCLEOTIDE SEQUENCE</scope>
    <source>
        <strain evidence="2">DSM 41794</strain>
    </source>
</reference>
<feature type="domain" description="Mycothiol-dependent maleylpyruvate isomerase metal-binding" evidence="1">
    <location>
        <begin position="10"/>
        <end position="127"/>
    </location>
</feature>
<accession>A0A939JJQ4</accession>
<dbReference type="EMBL" id="JAFLRJ010000211">
    <property type="protein sequence ID" value="MBO0514505.1"/>
    <property type="molecule type" value="Genomic_DNA"/>
</dbReference>